<evidence type="ECO:0000313" key="8">
    <source>
        <dbReference type="EMBL" id="HJF10191.1"/>
    </source>
</evidence>
<dbReference type="InterPro" id="IPR041495">
    <property type="entry name" value="Mub_B2"/>
</dbReference>
<dbReference type="PROSITE" id="PS50847">
    <property type="entry name" value="GRAM_POS_ANCHORING"/>
    <property type="match status" value="1"/>
</dbReference>
<evidence type="ECO:0000259" key="7">
    <source>
        <dbReference type="PROSITE" id="PS50847"/>
    </source>
</evidence>
<keyword evidence="1" id="KW-0134">Cell wall</keyword>
<keyword evidence="6" id="KW-0472">Membrane</keyword>
<keyword evidence="6" id="KW-1133">Transmembrane helix</keyword>
<feature type="compositionally biased region" description="Basic and acidic residues" evidence="5">
    <location>
        <begin position="349"/>
        <end position="358"/>
    </location>
</feature>
<name>A0A921FHS9_9LACO</name>
<feature type="region of interest" description="Disordered" evidence="5">
    <location>
        <begin position="313"/>
        <end position="415"/>
    </location>
</feature>
<sequence length="500" mass="54374">NHGYTVKYANNNGKAQEMPFYAYSTLPGAFRVDDDKPFNNDPSIWVIHVQAVPAIILNKDQHYVADPNAEPWDTTSMIDEIYAADDDAGQRKTRDQLGKLSKTDVVISYEYQAPGAATAVAADKVDLTKAGVYTVTYSHTYADGRVVKDSRKVYVNDAKQETKDITRTIIVHEPNGTDKTVIQTAKVTREVILDATTGEIKSAGKWSTAKWEKYSAPEFKGYTPSPAQIDETTVNKDTQNTTVEISYTANESTKQETKDITRTIIVHEPNGTDQTVIQKATLTREVILYVPTGEIKSVGEWSTAKWERYSAPEFKGYTPSPAQIDETTVNEDTQDTTVEISYTANKTPEQPDHSKDNSNNDNNGGNSGVIVPINPSANNSNNSNNSNTAPTDNNTDTSKPTRTNRTDDISPKANVMNMTKRTTKSGTISPKAGALANTTAGPATSAKANMENGIAKNNSQNSQTLPQTGENESKVAFAVAGLLAAALGIFGIAINRKKEN</sequence>
<evidence type="ECO:0000256" key="6">
    <source>
        <dbReference type="SAM" id="Phobius"/>
    </source>
</evidence>
<dbReference type="AlphaFoldDB" id="A0A921FHS9"/>
<accession>A0A921FHS9</accession>
<evidence type="ECO:0000256" key="4">
    <source>
        <dbReference type="ARBA" id="ARBA00023088"/>
    </source>
</evidence>
<feature type="non-terminal residue" evidence="8">
    <location>
        <position position="1"/>
    </location>
</feature>
<evidence type="ECO:0000313" key="9">
    <source>
        <dbReference type="Proteomes" id="UP000784793"/>
    </source>
</evidence>
<keyword evidence="6" id="KW-0812">Transmembrane</keyword>
<dbReference type="Gene3D" id="2.60.40.4300">
    <property type="match status" value="2"/>
</dbReference>
<organism evidence="8 9">
    <name type="scientific">Lactobacillus crispatus</name>
    <dbReference type="NCBI Taxonomy" id="47770"/>
    <lineage>
        <taxon>Bacteria</taxon>
        <taxon>Bacillati</taxon>
        <taxon>Bacillota</taxon>
        <taxon>Bacilli</taxon>
        <taxon>Lactobacillales</taxon>
        <taxon>Lactobacillaceae</taxon>
        <taxon>Lactobacillus</taxon>
    </lineage>
</organism>
<keyword evidence="3" id="KW-0732">Signal</keyword>
<feature type="compositionally biased region" description="Polar residues" evidence="5">
    <location>
        <begin position="335"/>
        <end position="348"/>
    </location>
</feature>
<reference evidence="8" key="2">
    <citation type="submission" date="2021-09" db="EMBL/GenBank/DDBJ databases">
        <authorList>
            <person name="Gilroy R."/>
        </authorList>
    </citation>
    <scope>NUCLEOTIDE SEQUENCE</scope>
    <source>
        <strain evidence="8">CHK194-22301</strain>
    </source>
</reference>
<evidence type="ECO:0000256" key="1">
    <source>
        <dbReference type="ARBA" id="ARBA00022512"/>
    </source>
</evidence>
<evidence type="ECO:0000256" key="5">
    <source>
        <dbReference type="SAM" id="MobiDB-lite"/>
    </source>
</evidence>
<protein>
    <submittedName>
        <fullName evidence="8">LPXTG cell wall anchor domain-containing protein</fullName>
    </submittedName>
</protein>
<dbReference type="Pfam" id="PF17966">
    <property type="entry name" value="Muc_B2"/>
    <property type="match status" value="2"/>
</dbReference>
<keyword evidence="2" id="KW-0964">Secreted</keyword>
<comment type="caution">
    <text evidence="8">The sequence shown here is derived from an EMBL/GenBank/DDBJ whole genome shotgun (WGS) entry which is preliminary data.</text>
</comment>
<evidence type="ECO:0000256" key="3">
    <source>
        <dbReference type="ARBA" id="ARBA00022729"/>
    </source>
</evidence>
<dbReference type="Proteomes" id="UP000784793">
    <property type="component" value="Unassembled WGS sequence"/>
</dbReference>
<keyword evidence="4" id="KW-0572">Peptidoglycan-anchor</keyword>
<dbReference type="NCBIfam" id="TIGR01167">
    <property type="entry name" value="LPXTG_anchor"/>
    <property type="match status" value="1"/>
</dbReference>
<feature type="transmembrane region" description="Helical" evidence="6">
    <location>
        <begin position="475"/>
        <end position="494"/>
    </location>
</feature>
<feature type="compositionally biased region" description="Low complexity" evidence="5">
    <location>
        <begin position="374"/>
        <end position="398"/>
    </location>
</feature>
<evidence type="ECO:0000256" key="2">
    <source>
        <dbReference type="ARBA" id="ARBA00022525"/>
    </source>
</evidence>
<proteinExistence type="predicted"/>
<dbReference type="Pfam" id="PF00746">
    <property type="entry name" value="Gram_pos_anchor"/>
    <property type="match status" value="1"/>
</dbReference>
<dbReference type="InterPro" id="IPR019931">
    <property type="entry name" value="LPXTG_anchor"/>
</dbReference>
<reference evidence="8" key="1">
    <citation type="journal article" date="2021" name="PeerJ">
        <title>Extensive microbial diversity within the chicken gut microbiome revealed by metagenomics and culture.</title>
        <authorList>
            <person name="Gilroy R."/>
            <person name="Ravi A."/>
            <person name="Getino M."/>
            <person name="Pursley I."/>
            <person name="Horton D.L."/>
            <person name="Alikhan N.F."/>
            <person name="Baker D."/>
            <person name="Gharbi K."/>
            <person name="Hall N."/>
            <person name="Watson M."/>
            <person name="Adriaenssens E.M."/>
            <person name="Foster-Nyarko E."/>
            <person name="Jarju S."/>
            <person name="Secka A."/>
            <person name="Antonio M."/>
            <person name="Oren A."/>
            <person name="Chaudhuri R.R."/>
            <person name="La Ragione R."/>
            <person name="Hildebrand F."/>
            <person name="Pallen M.J."/>
        </authorList>
    </citation>
    <scope>NUCLEOTIDE SEQUENCE</scope>
    <source>
        <strain evidence="8">CHK194-22301</strain>
    </source>
</reference>
<gene>
    <name evidence="8" type="ORF">K8V23_05305</name>
</gene>
<feature type="domain" description="Gram-positive cocci surface proteins LPxTG" evidence="7">
    <location>
        <begin position="465"/>
        <end position="500"/>
    </location>
</feature>
<dbReference type="EMBL" id="DYXB01000085">
    <property type="protein sequence ID" value="HJF10191.1"/>
    <property type="molecule type" value="Genomic_DNA"/>
</dbReference>